<dbReference type="SUPFAM" id="SSF159659">
    <property type="entry name" value="Cgl1923-like"/>
    <property type="match status" value="1"/>
</dbReference>
<keyword evidence="2" id="KW-1185">Reference proteome</keyword>
<gene>
    <name evidence="1" type="ORF">KM295_02070</name>
</gene>
<dbReference type="Proteomes" id="UP001139494">
    <property type="component" value="Unassembled WGS sequence"/>
</dbReference>
<dbReference type="Pfam" id="PF09754">
    <property type="entry name" value="PAC2"/>
    <property type="match status" value="1"/>
</dbReference>
<accession>A0A9R1CR25</accession>
<evidence type="ECO:0000313" key="1">
    <source>
        <dbReference type="EMBL" id="MCQ4332292.1"/>
    </source>
</evidence>
<dbReference type="AlphaFoldDB" id="A0A9R1CR25"/>
<dbReference type="InterPro" id="IPR038389">
    <property type="entry name" value="PSMG2_sf"/>
</dbReference>
<sequence>MARIQIHTDHLEFDDPVLIEGLPGAGLVGKIAADHLIETLGMTYYGSLHCEGLPQVAVYEGESSVVRPPVRLYADEAAELLALQSDVPVSPTQASEFADCVTGWVDSNDVLPLYLSGLGEEKDGAPELYGIATGSAEPVLEEAGIVPPRGGGMVTGPTGALLHRATETGLDSVGLIVQTNPQFPDPEAARTILEHGVGPIADVEVDTGRLIERADEIQNAREQLAERLQEVGRDESTEAQPIRGFQ</sequence>
<proteinExistence type="predicted"/>
<evidence type="ECO:0000313" key="2">
    <source>
        <dbReference type="Proteomes" id="UP001139494"/>
    </source>
</evidence>
<dbReference type="Gene3D" id="3.40.50.10900">
    <property type="entry name" value="PAC-like subunit"/>
    <property type="match status" value="1"/>
</dbReference>
<name>A0A9R1CR25_9EURY</name>
<protein>
    <submittedName>
        <fullName evidence="1">PAC2 family protein</fullName>
    </submittedName>
</protein>
<organism evidence="1 2">
    <name type="scientific">Natronomonas aquatica</name>
    <dbReference type="NCBI Taxonomy" id="2841590"/>
    <lineage>
        <taxon>Archaea</taxon>
        <taxon>Methanobacteriati</taxon>
        <taxon>Methanobacteriota</taxon>
        <taxon>Stenosarchaea group</taxon>
        <taxon>Halobacteria</taxon>
        <taxon>Halobacteriales</taxon>
        <taxon>Natronomonadaceae</taxon>
        <taxon>Natronomonas</taxon>
    </lineage>
</organism>
<reference evidence="1" key="1">
    <citation type="journal article" date="2023" name="Front. Microbiol.">
        <title>Genomic-based phylogenetic and metabolic analyses of the genus Natronomonas, and description of Natronomonas aquatica sp. nov.</title>
        <authorList>
            <person name="Garcia-Roldan A."/>
            <person name="Duran-Viseras A."/>
            <person name="de la Haba R.R."/>
            <person name="Corral P."/>
            <person name="Sanchez-Porro C."/>
            <person name="Ventosa A."/>
        </authorList>
    </citation>
    <scope>NUCLEOTIDE SEQUENCE</scope>
    <source>
        <strain evidence="1">F2-12</strain>
    </source>
</reference>
<dbReference type="InterPro" id="IPR019151">
    <property type="entry name" value="Proteasome_assmbl_chaperone_2"/>
</dbReference>
<dbReference type="PANTHER" id="PTHR35610">
    <property type="entry name" value="3-ISOPROPYLMALATE DEHYDRATASE-RELATED"/>
    <property type="match status" value="1"/>
</dbReference>
<comment type="caution">
    <text evidence="1">The sequence shown here is derived from an EMBL/GenBank/DDBJ whole genome shotgun (WGS) entry which is preliminary data.</text>
</comment>
<dbReference type="EMBL" id="JAHLKM010000002">
    <property type="protein sequence ID" value="MCQ4332292.1"/>
    <property type="molecule type" value="Genomic_DNA"/>
</dbReference>
<dbReference type="RefSeq" id="WP_256028215.1">
    <property type="nucleotide sequence ID" value="NZ_JAHLKM010000002.1"/>
</dbReference>
<dbReference type="PANTHER" id="PTHR35610:SF8">
    <property type="entry name" value="3-ISOPROPYLMALATE DEHYDRATASE"/>
    <property type="match status" value="1"/>
</dbReference>